<evidence type="ECO:0008006" key="5">
    <source>
        <dbReference type="Google" id="ProtNLM"/>
    </source>
</evidence>
<dbReference type="RefSeq" id="WP_345326793.1">
    <property type="nucleotide sequence ID" value="NZ_BAABGA010000073.1"/>
</dbReference>
<name>A0ABP8NGT5_9BACT</name>
<evidence type="ECO:0000313" key="3">
    <source>
        <dbReference type="EMBL" id="GAA4465211.1"/>
    </source>
</evidence>
<dbReference type="Gene3D" id="3.20.20.70">
    <property type="entry name" value="Aldolase class I"/>
    <property type="match status" value="1"/>
</dbReference>
<evidence type="ECO:0000256" key="2">
    <source>
        <dbReference type="SAM" id="MobiDB-lite"/>
    </source>
</evidence>
<evidence type="ECO:0000256" key="1">
    <source>
        <dbReference type="ARBA" id="ARBA00023270"/>
    </source>
</evidence>
<dbReference type="Proteomes" id="UP001500840">
    <property type="component" value="Unassembled WGS sequence"/>
</dbReference>
<feature type="compositionally biased region" description="Basic and acidic residues" evidence="2">
    <location>
        <begin position="1"/>
        <end position="11"/>
    </location>
</feature>
<dbReference type="Pfam" id="PF00923">
    <property type="entry name" value="TAL_FSA"/>
    <property type="match status" value="1"/>
</dbReference>
<evidence type="ECO:0000313" key="4">
    <source>
        <dbReference type="Proteomes" id="UP001500840"/>
    </source>
</evidence>
<keyword evidence="4" id="KW-1185">Reference proteome</keyword>
<dbReference type="EMBL" id="BAABGA010000073">
    <property type="protein sequence ID" value="GAA4465211.1"/>
    <property type="molecule type" value="Genomic_DNA"/>
</dbReference>
<dbReference type="InterPro" id="IPR001585">
    <property type="entry name" value="TAL/FSA"/>
</dbReference>
<keyword evidence="1" id="KW-0704">Schiff base</keyword>
<accession>A0ABP8NGT5</accession>
<gene>
    <name evidence="3" type="ORF">GCM10023156_52710</name>
</gene>
<proteinExistence type="predicted"/>
<sequence>MSYVESAHDSVETITPESSASQRIADFIRQREEHDSSSREPRNSEFWQRINATTTSLWLDSGDIGSIDSLWCQQFSGVTTNNTLLNNEVQNGAYDELVPQISKLVGNIPDDVKVREIGFALNLCHALKLVQQFSCNVSVELHTDVAHDSEATMAYARRCHDLCPEFFIVKIPFTPSGLIAINQLRDEGIRVNCTLGFSARQNYVATALSRPSFVNVFLGRLNSYIADNHLGDGQGVGEKATLASQAEVSTFTRGLPTTDTQQIAASLRDASQLPKLAGVDVITIPTKVAKQAEQSLDQPWQSQLNHSPTVKLGDQIDPSTVRIEKLWDVSKSERNFVQKAILLPPASAVELKQMAADHQIEDLFPEMASEEKQAIAEDGKIPNHQRWQQRMARGDLAIDSLMTLAGLATFAKSQSELDQRIRKQLR</sequence>
<reference evidence="4" key="1">
    <citation type="journal article" date="2019" name="Int. J. Syst. Evol. Microbiol.">
        <title>The Global Catalogue of Microorganisms (GCM) 10K type strain sequencing project: providing services to taxonomists for standard genome sequencing and annotation.</title>
        <authorList>
            <consortium name="The Broad Institute Genomics Platform"/>
            <consortium name="The Broad Institute Genome Sequencing Center for Infectious Disease"/>
            <person name="Wu L."/>
            <person name="Ma J."/>
        </authorList>
    </citation>
    <scope>NUCLEOTIDE SEQUENCE [LARGE SCALE GENOMIC DNA]</scope>
    <source>
        <strain evidence="4">JCM 17759</strain>
    </source>
</reference>
<feature type="region of interest" description="Disordered" evidence="2">
    <location>
        <begin position="1"/>
        <end position="20"/>
    </location>
</feature>
<comment type="caution">
    <text evidence="3">The sequence shown here is derived from an EMBL/GenBank/DDBJ whole genome shotgun (WGS) entry which is preliminary data.</text>
</comment>
<dbReference type="InterPro" id="IPR013785">
    <property type="entry name" value="Aldolase_TIM"/>
</dbReference>
<organism evidence="3 4">
    <name type="scientific">Novipirellula rosea</name>
    <dbReference type="NCBI Taxonomy" id="1031540"/>
    <lineage>
        <taxon>Bacteria</taxon>
        <taxon>Pseudomonadati</taxon>
        <taxon>Planctomycetota</taxon>
        <taxon>Planctomycetia</taxon>
        <taxon>Pirellulales</taxon>
        <taxon>Pirellulaceae</taxon>
        <taxon>Novipirellula</taxon>
    </lineage>
</organism>
<dbReference type="PANTHER" id="PTHR10683">
    <property type="entry name" value="TRANSALDOLASE"/>
    <property type="match status" value="1"/>
</dbReference>
<protein>
    <recommendedName>
        <fullName evidence="5">Transaldolase</fullName>
    </recommendedName>
</protein>
<dbReference type="SUPFAM" id="SSF51569">
    <property type="entry name" value="Aldolase"/>
    <property type="match status" value="1"/>
</dbReference>